<dbReference type="InterPro" id="IPR036851">
    <property type="entry name" value="Chloroperoxidase-like_sf"/>
</dbReference>
<dbReference type="InterPro" id="IPR000028">
    <property type="entry name" value="Chloroperoxidase"/>
</dbReference>
<dbReference type="OrthoDB" id="407298at2759"/>
<evidence type="ECO:0000313" key="10">
    <source>
        <dbReference type="EMBL" id="CZR54683.1"/>
    </source>
</evidence>
<dbReference type="Proteomes" id="UP000184330">
    <property type="component" value="Unassembled WGS sequence"/>
</dbReference>
<evidence type="ECO:0000256" key="2">
    <source>
        <dbReference type="ARBA" id="ARBA00022559"/>
    </source>
</evidence>
<name>A0A1L7WPH6_9HELO</name>
<evidence type="ECO:0000256" key="1">
    <source>
        <dbReference type="ARBA" id="ARBA00001970"/>
    </source>
</evidence>
<dbReference type="PANTHER" id="PTHR33577">
    <property type="entry name" value="STERIGMATOCYSTIN BIOSYNTHESIS PEROXIDASE STCC-RELATED"/>
    <property type="match status" value="1"/>
</dbReference>
<evidence type="ECO:0000256" key="6">
    <source>
        <dbReference type="ARBA" id="ARBA00023004"/>
    </source>
</evidence>
<dbReference type="Gene3D" id="1.10.489.10">
    <property type="entry name" value="Chloroperoxidase-like"/>
    <property type="match status" value="1"/>
</dbReference>
<dbReference type="Pfam" id="PF01328">
    <property type="entry name" value="Peroxidase_2"/>
    <property type="match status" value="1"/>
</dbReference>
<evidence type="ECO:0000256" key="4">
    <source>
        <dbReference type="ARBA" id="ARBA00022723"/>
    </source>
</evidence>
<evidence type="ECO:0000256" key="7">
    <source>
        <dbReference type="ARBA" id="ARBA00025795"/>
    </source>
</evidence>
<dbReference type="GO" id="GO:0004601">
    <property type="term" value="F:peroxidase activity"/>
    <property type="evidence" value="ECO:0007669"/>
    <property type="project" value="UniProtKB-KW"/>
</dbReference>
<proteinExistence type="inferred from homology"/>
<keyword evidence="3" id="KW-0349">Heme</keyword>
<evidence type="ECO:0000256" key="8">
    <source>
        <dbReference type="SAM" id="SignalP"/>
    </source>
</evidence>
<keyword evidence="2" id="KW-0575">Peroxidase</keyword>
<protein>
    <submittedName>
        <fullName evidence="10">Related to oxidase</fullName>
    </submittedName>
</protein>
<organism evidence="10 11">
    <name type="scientific">Phialocephala subalpina</name>
    <dbReference type="NCBI Taxonomy" id="576137"/>
    <lineage>
        <taxon>Eukaryota</taxon>
        <taxon>Fungi</taxon>
        <taxon>Dikarya</taxon>
        <taxon>Ascomycota</taxon>
        <taxon>Pezizomycotina</taxon>
        <taxon>Leotiomycetes</taxon>
        <taxon>Helotiales</taxon>
        <taxon>Mollisiaceae</taxon>
        <taxon>Phialocephala</taxon>
        <taxon>Phialocephala fortinii species complex</taxon>
    </lineage>
</organism>
<feature type="chain" id="PRO_5012069410" evidence="8">
    <location>
        <begin position="24"/>
        <end position="454"/>
    </location>
</feature>
<feature type="signal peptide" evidence="8">
    <location>
        <begin position="1"/>
        <end position="23"/>
    </location>
</feature>
<keyword evidence="8" id="KW-0732">Signal</keyword>
<dbReference type="SUPFAM" id="SSF47571">
    <property type="entry name" value="Cloroperoxidase"/>
    <property type="match status" value="1"/>
</dbReference>
<dbReference type="PANTHER" id="PTHR33577:SF16">
    <property type="entry name" value="HEME HALOPEROXIDASE FAMILY PROFILE DOMAIN-CONTAINING PROTEIN"/>
    <property type="match status" value="1"/>
</dbReference>
<dbReference type="GO" id="GO:0046872">
    <property type="term" value="F:metal ion binding"/>
    <property type="evidence" value="ECO:0007669"/>
    <property type="project" value="UniProtKB-KW"/>
</dbReference>
<reference evidence="10 11" key="1">
    <citation type="submission" date="2016-03" db="EMBL/GenBank/DDBJ databases">
        <authorList>
            <person name="Ploux O."/>
        </authorList>
    </citation>
    <scope>NUCLEOTIDE SEQUENCE [LARGE SCALE GENOMIC DNA]</scope>
    <source>
        <strain evidence="10 11">UAMH 11012</strain>
    </source>
</reference>
<keyword evidence="4" id="KW-0479">Metal-binding</keyword>
<evidence type="ECO:0000256" key="3">
    <source>
        <dbReference type="ARBA" id="ARBA00022617"/>
    </source>
</evidence>
<dbReference type="EMBL" id="FJOG01000005">
    <property type="protein sequence ID" value="CZR54683.1"/>
    <property type="molecule type" value="Genomic_DNA"/>
</dbReference>
<gene>
    <name evidence="10" type="ORF">PAC_04567</name>
</gene>
<keyword evidence="6" id="KW-0408">Iron</keyword>
<dbReference type="PROSITE" id="PS51405">
    <property type="entry name" value="HEME_HALOPEROXIDASE"/>
    <property type="match status" value="1"/>
</dbReference>
<evidence type="ECO:0000259" key="9">
    <source>
        <dbReference type="PROSITE" id="PS51405"/>
    </source>
</evidence>
<comment type="cofactor">
    <cofactor evidence="1">
        <name>heme b</name>
        <dbReference type="ChEBI" id="CHEBI:60344"/>
    </cofactor>
</comment>
<comment type="similarity">
    <text evidence="7">Belongs to the chloroperoxidase family.</text>
</comment>
<accession>A0A1L7WPH6</accession>
<feature type="domain" description="Heme haloperoxidase family profile" evidence="9">
    <location>
        <begin position="74"/>
        <end position="331"/>
    </location>
</feature>
<evidence type="ECO:0000256" key="5">
    <source>
        <dbReference type="ARBA" id="ARBA00023002"/>
    </source>
</evidence>
<keyword evidence="5" id="KW-0560">Oxidoreductase</keyword>
<keyword evidence="11" id="KW-1185">Reference proteome</keyword>
<evidence type="ECO:0000313" key="11">
    <source>
        <dbReference type="Proteomes" id="UP000184330"/>
    </source>
</evidence>
<sequence>MKCSSTFFSFCVLLCPSLPFISGFSIPQNTQNPSRLLSSRNPPTPYDALRERVSHLLDKRTISNTTRTPIEVTGDHTFIPPDFENGAQRGPCPGLNALANHGYISRDGIVGRKMAEVIAAINEVYGMSIVLATVLGVMGVVDVGNPLSLNPSFSIGGKSDQVHNLLDDLSGVVGTPRGLDGSHNFIEADSSNTRNDLYQTGDAWTMNMTLFMQAYDATDSDFITMDDIGQRAADRFADSIATNPLFYYGPYTGLVARNAGYAFAGRLLANHTSEHPEGLLRANTSKAKEVFKSFFGVFGEEGSFEYKFGWEQIPQNWYKIPVEYGLVELNLDLINWVTQHPELASVGGNTGEVNSFVGLDLANVTGGILSAERLLEDNNLLCFALEIVKTFSPNSLSPLFATLAVPLGLVMDATSAPILSLACPAFADMMMDGKPLWEGLFGQFPGAAKSGSAM</sequence>
<dbReference type="AlphaFoldDB" id="A0A1L7WPH6"/>